<accession>A0A2A3ESR2</accession>
<evidence type="ECO:0000313" key="3">
    <source>
        <dbReference type="EMBL" id="PBC34256.1"/>
    </source>
</evidence>
<dbReference type="InterPro" id="IPR013783">
    <property type="entry name" value="Ig-like_fold"/>
</dbReference>
<dbReference type="InterPro" id="IPR011600">
    <property type="entry name" value="Pept_C14_caspase"/>
</dbReference>
<sequence>MTQFDKDAYIECLPITIYNEIINALNKDATWTILANHVAKELQYPCTWIQSLQEIRHSNDSPGQKLFSELNIRMCTVEVLCALLNDCKLYNILSIISNPEPLNIIMHPTEEFPINILKVSFGYHLHLCCKAVGMPPPNYIWYHNDEQLQYYTSDELDLTITNVSQAGEYKCKVFQIKNDGTLISTLTSKAIIVQIFPMPVIIEVQPQQFLEVKENESFTIFCKASSNPEPCYQWFHDNVKIDGETSNILHIKQFTSKNEGKYYCYIHNNISEAYTEKSHIMIDFQRLKAVAKIALIIANEEYEYHECLLTPKNDAVCIGNLLKEIGFEVICFLNLTFTQMKNAIEIFSKALIEGVYGLFYFAGHGFKMQENYMLATDAPERYLRKDAICESELLSAFLKNNPELLIIILDMCQSLPSREFNPEIYQEVPIVKEYKSKKNLRNLIQAYSTSSYRPSYEERGSKYSLYMTHLSKYINKDITVTKLFEEVGKSIDNCFKDKERNQIPMFAASVTKPFRLIDAICKKNRPHIIDHLCELTSYSSQTINVTFKQANICSRITISLFMELYLNVIKIKTHDLPNVEVKFYNSVPMKQNNLFQNVYKKECWIHNPQLTENFLIMTISKNENVIGATKLYIKDYIPSILKDINI</sequence>
<dbReference type="Gene3D" id="3.40.50.1460">
    <property type="match status" value="1"/>
</dbReference>
<evidence type="ECO:0000259" key="1">
    <source>
        <dbReference type="PROSITE" id="PS50208"/>
    </source>
</evidence>
<feature type="domain" description="Ig-like" evidence="2">
    <location>
        <begin position="199"/>
        <end position="275"/>
    </location>
</feature>
<dbReference type="InterPro" id="IPR001309">
    <property type="entry name" value="Pept_C14_p20"/>
</dbReference>
<dbReference type="CDD" id="cd00096">
    <property type="entry name" value="Ig"/>
    <property type="match status" value="1"/>
</dbReference>
<dbReference type="Gene3D" id="1.10.533.10">
    <property type="entry name" value="Death Domain, Fas"/>
    <property type="match status" value="1"/>
</dbReference>
<dbReference type="InterPro" id="IPR007110">
    <property type="entry name" value="Ig-like_dom"/>
</dbReference>
<dbReference type="SUPFAM" id="SSF48726">
    <property type="entry name" value="Immunoglobulin"/>
    <property type="match status" value="2"/>
</dbReference>
<gene>
    <name evidence="3" type="ORF">APICC_06314</name>
</gene>
<dbReference type="GO" id="GO:0004197">
    <property type="term" value="F:cysteine-type endopeptidase activity"/>
    <property type="evidence" value="ECO:0007669"/>
    <property type="project" value="InterPro"/>
</dbReference>
<evidence type="ECO:0000259" key="2">
    <source>
        <dbReference type="PROSITE" id="PS50835"/>
    </source>
</evidence>
<feature type="domain" description="Ig-like" evidence="2">
    <location>
        <begin position="108"/>
        <end position="187"/>
    </location>
</feature>
<dbReference type="AlphaFoldDB" id="A0A2A3ESR2"/>
<dbReference type="PANTHER" id="PTHR22576">
    <property type="entry name" value="MUCOSA ASSOCIATED LYMPHOID TISSUE LYMPHOMA TRANSLOCATION PROTEIN 1/PARACASPASE"/>
    <property type="match status" value="1"/>
</dbReference>
<proteinExistence type="predicted"/>
<dbReference type="SMART" id="SM00409">
    <property type="entry name" value="IG"/>
    <property type="match status" value="2"/>
</dbReference>
<reference evidence="3 4" key="1">
    <citation type="submission" date="2014-07" db="EMBL/GenBank/DDBJ databases">
        <title>Genomic and transcriptomic analysis on Apis cerana provide comprehensive insights into honey bee biology.</title>
        <authorList>
            <person name="Diao Q."/>
            <person name="Sun L."/>
            <person name="Zheng H."/>
            <person name="Zheng H."/>
            <person name="Xu S."/>
            <person name="Wang S."/>
            <person name="Zeng Z."/>
            <person name="Hu F."/>
            <person name="Su S."/>
            <person name="Wu J."/>
        </authorList>
    </citation>
    <scope>NUCLEOTIDE SEQUENCE [LARGE SCALE GENOMIC DNA]</scope>
    <source>
        <tissue evidence="3">Pupae without intestine</tissue>
    </source>
</reference>
<dbReference type="OrthoDB" id="417046at2759"/>
<dbReference type="Pfam" id="PF13927">
    <property type="entry name" value="Ig_3"/>
    <property type="match status" value="2"/>
</dbReference>
<dbReference type="EMBL" id="KZ288192">
    <property type="protein sequence ID" value="PBC34256.1"/>
    <property type="molecule type" value="Genomic_DNA"/>
</dbReference>
<dbReference type="Proteomes" id="UP000242457">
    <property type="component" value="Unassembled WGS sequence"/>
</dbReference>
<dbReference type="SMART" id="SM00408">
    <property type="entry name" value="IGc2"/>
    <property type="match status" value="2"/>
</dbReference>
<dbReference type="PROSITE" id="PS50208">
    <property type="entry name" value="CASPASE_P20"/>
    <property type="match status" value="1"/>
</dbReference>
<name>A0A2A3ESR2_APICC</name>
<organism evidence="3 4">
    <name type="scientific">Apis cerana cerana</name>
    <name type="common">Oriental honeybee</name>
    <dbReference type="NCBI Taxonomy" id="94128"/>
    <lineage>
        <taxon>Eukaryota</taxon>
        <taxon>Metazoa</taxon>
        <taxon>Ecdysozoa</taxon>
        <taxon>Arthropoda</taxon>
        <taxon>Hexapoda</taxon>
        <taxon>Insecta</taxon>
        <taxon>Pterygota</taxon>
        <taxon>Neoptera</taxon>
        <taxon>Endopterygota</taxon>
        <taxon>Hymenoptera</taxon>
        <taxon>Apocrita</taxon>
        <taxon>Aculeata</taxon>
        <taxon>Apoidea</taxon>
        <taxon>Anthophila</taxon>
        <taxon>Apidae</taxon>
        <taxon>Apis</taxon>
    </lineage>
</organism>
<dbReference type="Gene3D" id="2.60.40.10">
    <property type="entry name" value="Immunoglobulins"/>
    <property type="match status" value="2"/>
</dbReference>
<protein>
    <submittedName>
        <fullName evidence="3">Mucosa-associated lymphoid tissue lymphoma translocation protein</fullName>
    </submittedName>
</protein>
<dbReference type="SUPFAM" id="SSF52129">
    <property type="entry name" value="Caspase-like"/>
    <property type="match status" value="1"/>
</dbReference>
<evidence type="ECO:0000313" key="4">
    <source>
        <dbReference type="Proteomes" id="UP000242457"/>
    </source>
</evidence>
<dbReference type="InterPro" id="IPR003598">
    <property type="entry name" value="Ig_sub2"/>
</dbReference>
<dbReference type="InterPro" id="IPR003599">
    <property type="entry name" value="Ig_sub"/>
</dbReference>
<keyword evidence="4" id="KW-1185">Reference proteome</keyword>
<dbReference type="STRING" id="94128.A0A2A3ESR2"/>
<dbReference type="PROSITE" id="PS50835">
    <property type="entry name" value="IG_LIKE"/>
    <property type="match status" value="2"/>
</dbReference>
<dbReference type="InterPro" id="IPR011029">
    <property type="entry name" value="DEATH-like_dom_sf"/>
</dbReference>
<dbReference type="Pfam" id="PF00656">
    <property type="entry name" value="Peptidase_C14"/>
    <property type="match status" value="1"/>
</dbReference>
<dbReference type="SUPFAM" id="SSF47986">
    <property type="entry name" value="DEATH domain"/>
    <property type="match status" value="1"/>
</dbReference>
<dbReference type="PANTHER" id="PTHR22576:SF37">
    <property type="entry name" value="MUCOSA-ASSOCIATED LYMPHOID TISSUE LYMPHOMA TRANSLOCATION PROTEIN 1"/>
    <property type="match status" value="1"/>
</dbReference>
<dbReference type="GO" id="GO:0006508">
    <property type="term" value="P:proteolysis"/>
    <property type="evidence" value="ECO:0007669"/>
    <property type="project" value="InterPro"/>
</dbReference>
<dbReference type="InterPro" id="IPR052039">
    <property type="entry name" value="Caspase-related_regulators"/>
</dbReference>
<dbReference type="InterPro" id="IPR029030">
    <property type="entry name" value="Caspase-like_dom_sf"/>
</dbReference>
<feature type="domain" description="Caspase family p20" evidence="1">
    <location>
        <begin position="292"/>
        <end position="367"/>
    </location>
</feature>
<dbReference type="InterPro" id="IPR036179">
    <property type="entry name" value="Ig-like_dom_sf"/>
</dbReference>